<sequence>MLTQTSHTTTPHHPHLHTPHINPEQLSTLVTSFFSHLFAPTSYLQCTSTGRWSEALHSDANDASNSDINKHNHTIVVDDEVIIIDEERDPDGGPICREAVIERWKSGAVEVQTEQMEGKGKRRRSSSVQWVVGMVRRGSSSVGL</sequence>
<evidence type="ECO:0000256" key="1">
    <source>
        <dbReference type="SAM" id="MobiDB-lite"/>
    </source>
</evidence>
<gene>
    <name evidence="2" type="ORF">T440DRAFT_515657</name>
</gene>
<reference evidence="2" key="1">
    <citation type="submission" date="2020-01" db="EMBL/GenBank/DDBJ databases">
        <authorList>
            <consortium name="DOE Joint Genome Institute"/>
            <person name="Haridas S."/>
            <person name="Albert R."/>
            <person name="Binder M."/>
            <person name="Bloem J."/>
            <person name="Labutti K."/>
            <person name="Salamov A."/>
            <person name="Andreopoulos B."/>
            <person name="Baker S.E."/>
            <person name="Barry K."/>
            <person name="Bills G."/>
            <person name="Bluhm B.H."/>
            <person name="Cannon C."/>
            <person name="Castanera R."/>
            <person name="Culley D.E."/>
            <person name="Daum C."/>
            <person name="Ezra D."/>
            <person name="Gonzalez J.B."/>
            <person name="Henrissat B."/>
            <person name="Kuo A."/>
            <person name="Liang C."/>
            <person name="Lipzen A."/>
            <person name="Lutzoni F."/>
            <person name="Magnuson J."/>
            <person name="Mondo S."/>
            <person name="Nolan M."/>
            <person name="Ohm R."/>
            <person name="Pangilinan J."/>
            <person name="Park H.-J."/>
            <person name="Ramirez L."/>
            <person name="Alfaro M."/>
            <person name="Sun H."/>
            <person name="Tritt A."/>
            <person name="Yoshinaga Y."/>
            <person name="Zwiers L.-H."/>
            <person name="Turgeon B.G."/>
            <person name="Goodwin S.B."/>
            <person name="Spatafora J.W."/>
            <person name="Crous P.W."/>
            <person name="Grigoriev I.V."/>
        </authorList>
    </citation>
    <scope>NUCLEOTIDE SEQUENCE</scope>
    <source>
        <strain evidence="2">IPT5</strain>
    </source>
</reference>
<proteinExistence type="predicted"/>
<feature type="region of interest" description="Disordered" evidence="1">
    <location>
        <begin position="1"/>
        <end position="21"/>
    </location>
</feature>
<dbReference type="Proteomes" id="UP000799423">
    <property type="component" value="Unassembled WGS sequence"/>
</dbReference>
<keyword evidence="3" id="KW-1185">Reference proteome</keyword>
<evidence type="ECO:0000313" key="3">
    <source>
        <dbReference type="Proteomes" id="UP000799423"/>
    </source>
</evidence>
<dbReference type="OrthoDB" id="3693541at2759"/>
<evidence type="ECO:0000313" key="2">
    <source>
        <dbReference type="EMBL" id="KAF2853530.1"/>
    </source>
</evidence>
<protein>
    <submittedName>
        <fullName evidence="2">Uncharacterized protein</fullName>
    </submittedName>
</protein>
<organism evidence="2 3">
    <name type="scientific">Plenodomus tracheiphilus IPT5</name>
    <dbReference type="NCBI Taxonomy" id="1408161"/>
    <lineage>
        <taxon>Eukaryota</taxon>
        <taxon>Fungi</taxon>
        <taxon>Dikarya</taxon>
        <taxon>Ascomycota</taxon>
        <taxon>Pezizomycotina</taxon>
        <taxon>Dothideomycetes</taxon>
        <taxon>Pleosporomycetidae</taxon>
        <taxon>Pleosporales</taxon>
        <taxon>Pleosporineae</taxon>
        <taxon>Leptosphaeriaceae</taxon>
        <taxon>Plenodomus</taxon>
    </lineage>
</organism>
<accession>A0A6A7BDR0</accession>
<name>A0A6A7BDR0_9PLEO</name>
<dbReference type="EMBL" id="MU006295">
    <property type="protein sequence ID" value="KAF2853530.1"/>
    <property type="molecule type" value="Genomic_DNA"/>
</dbReference>
<dbReference type="AlphaFoldDB" id="A0A6A7BDR0"/>